<keyword evidence="2" id="KW-0285">Flavoprotein</keyword>
<evidence type="ECO:0000256" key="2">
    <source>
        <dbReference type="ARBA" id="ARBA00022630"/>
    </source>
</evidence>
<reference evidence="5 6" key="1">
    <citation type="submission" date="2016-12" db="EMBL/GenBank/DDBJ databases">
        <title>The genomes of Aspergillus section Nigri reveals drivers in fungal speciation.</title>
        <authorList>
            <consortium name="DOE Joint Genome Institute"/>
            <person name="Vesth T.C."/>
            <person name="Nybo J."/>
            <person name="Theobald S."/>
            <person name="Brandl J."/>
            <person name="Frisvad J.C."/>
            <person name="Nielsen K.F."/>
            <person name="Lyhne E.K."/>
            <person name="Kogle M.E."/>
            <person name="Kuo A."/>
            <person name="Riley R."/>
            <person name="Clum A."/>
            <person name="Nolan M."/>
            <person name="Lipzen A."/>
            <person name="Salamov A."/>
            <person name="Henrissat B."/>
            <person name="Wiebenga A."/>
            <person name="De Vries R.P."/>
            <person name="Grigoriev I.V."/>
            <person name="Mortensen U.H."/>
            <person name="Andersen M.R."/>
            <person name="Baker S.E."/>
        </authorList>
    </citation>
    <scope>NUCLEOTIDE SEQUENCE [LARGE SCALE GENOMIC DNA]</scope>
    <source>
        <strain evidence="5 6">IBT 23096</strain>
    </source>
</reference>
<dbReference type="InterPro" id="IPR012349">
    <property type="entry name" value="Split_barrel_FMN-bd"/>
</dbReference>
<dbReference type="Gene3D" id="2.30.110.10">
    <property type="entry name" value="Electron Transport, Fmn-binding Protein, Chain A"/>
    <property type="match status" value="1"/>
</dbReference>
<protein>
    <submittedName>
        <fullName evidence="5">Uncharacterized protein</fullName>
    </submittedName>
</protein>
<dbReference type="RefSeq" id="XP_024699133.1">
    <property type="nucleotide sequence ID" value="XM_024853811.1"/>
</dbReference>
<sequence length="134" mass="14963">MSKADDYSLLISFVINTVSENMIHAVNTTSINAPFDVSEWDLSGFREAPRKTVQPVRVQESGISVEGKVVDNKEFAEFANPGKTPNVVVFIQATRFWIWEDAVNKELNHIDLEEFRPLAQLGGVTYGTCSLTIN</sequence>
<dbReference type="SUPFAM" id="SSF50475">
    <property type="entry name" value="FMN-binding split barrel"/>
    <property type="match status" value="1"/>
</dbReference>
<evidence type="ECO:0000313" key="6">
    <source>
        <dbReference type="Proteomes" id="UP000234275"/>
    </source>
</evidence>
<comment type="caution">
    <text evidence="5">The sequence shown here is derived from an EMBL/GenBank/DDBJ whole genome shotgun (WGS) entry which is preliminary data.</text>
</comment>
<name>A0A2I2FT97_9EURO</name>
<evidence type="ECO:0000313" key="5">
    <source>
        <dbReference type="EMBL" id="PLB43831.1"/>
    </source>
</evidence>
<dbReference type="AlphaFoldDB" id="A0A2I2FT97"/>
<accession>A0A2I2FT97</accession>
<keyword evidence="3" id="KW-0288">FMN</keyword>
<evidence type="ECO:0000256" key="1">
    <source>
        <dbReference type="ARBA" id="ARBA00001917"/>
    </source>
</evidence>
<dbReference type="EMBL" id="MSFO01000010">
    <property type="protein sequence ID" value="PLB43831.1"/>
    <property type="molecule type" value="Genomic_DNA"/>
</dbReference>
<organism evidence="5 6">
    <name type="scientific">Aspergillus steynii IBT 23096</name>
    <dbReference type="NCBI Taxonomy" id="1392250"/>
    <lineage>
        <taxon>Eukaryota</taxon>
        <taxon>Fungi</taxon>
        <taxon>Dikarya</taxon>
        <taxon>Ascomycota</taxon>
        <taxon>Pezizomycotina</taxon>
        <taxon>Eurotiomycetes</taxon>
        <taxon>Eurotiomycetidae</taxon>
        <taxon>Eurotiales</taxon>
        <taxon>Aspergillaceae</taxon>
        <taxon>Aspergillus</taxon>
        <taxon>Aspergillus subgen. Circumdati</taxon>
    </lineage>
</organism>
<evidence type="ECO:0000256" key="4">
    <source>
        <dbReference type="ARBA" id="ARBA00038054"/>
    </source>
</evidence>
<dbReference type="PANTHER" id="PTHR33798:SF5">
    <property type="entry name" value="FLAVIN REDUCTASE LIKE DOMAIN-CONTAINING PROTEIN"/>
    <property type="match status" value="1"/>
</dbReference>
<keyword evidence="6" id="KW-1185">Reference proteome</keyword>
<dbReference type="Proteomes" id="UP000234275">
    <property type="component" value="Unassembled WGS sequence"/>
</dbReference>
<dbReference type="PANTHER" id="PTHR33798">
    <property type="entry name" value="FLAVOPROTEIN OXYGENASE"/>
    <property type="match status" value="1"/>
</dbReference>
<comment type="similarity">
    <text evidence="4">Belongs to the flavoredoxin family.</text>
</comment>
<dbReference type="GeneID" id="36561509"/>
<comment type="cofactor">
    <cofactor evidence="1">
        <name>FMN</name>
        <dbReference type="ChEBI" id="CHEBI:58210"/>
    </cofactor>
</comment>
<dbReference type="OrthoDB" id="10250990at2759"/>
<evidence type="ECO:0000256" key="3">
    <source>
        <dbReference type="ARBA" id="ARBA00022643"/>
    </source>
</evidence>
<gene>
    <name evidence="5" type="ORF">P170DRAFT_480783</name>
</gene>
<dbReference type="VEuPathDB" id="FungiDB:P170DRAFT_480783"/>
<proteinExistence type="inferred from homology"/>